<organism evidence="13 14">
    <name type="scientific">Paenibacillus eucommiae</name>
    <dbReference type="NCBI Taxonomy" id="1355755"/>
    <lineage>
        <taxon>Bacteria</taxon>
        <taxon>Bacillati</taxon>
        <taxon>Bacillota</taxon>
        <taxon>Bacilli</taxon>
        <taxon>Bacillales</taxon>
        <taxon>Paenibacillaceae</taxon>
        <taxon>Paenibacillus</taxon>
    </lineage>
</organism>
<keyword evidence="14" id="KW-1185">Reference proteome</keyword>
<proteinExistence type="inferred from homology"/>
<dbReference type="SUPFAM" id="SSF52922">
    <property type="entry name" value="TK C-terminal domain-like"/>
    <property type="match status" value="1"/>
</dbReference>
<dbReference type="InterPro" id="IPR020826">
    <property type="entry name" value="Transketolase_BS"/>
</dbReference>
<keyword evidence="7 11" id="KW-0460">Magnesium</keyword>
<evidence type="ECO:0000256" key="6">
    <source>
        <dbReference type="ARBA" id="ARBA00022723"/>
    </source>
</evidence>
<dbReference type="Gene3D" id="3.40.50.970">
    <property type="match status" value="2"/>
</dbReference>
<dbReference type="SUPFAM" id="SSF52518">
    <property type="entry name" value="Thiamin diphosphate-binding fold (THDP-binding)"/>
    <property type="match status" value="2"/>
</dbReference>
<keyword evidence="8 11" id="KW-0786">Thiamine pyrophosphate</keyword>
<dbReference type="EMBL" id="JAGGLB010000030">
    <property type="protein sequence ID" value="MBP1995054.1"/>
    <property type="molecule type" value="Genomic_DNA"/>
</dbReference>
<dbReference type="InterPro" id="IPR005475">
    <property type="entry name" value="Transketolase-like_Pyr-bd"/>
</dbReference>
<dbReference type="InterPro" id="IPR033247">
    <property type="entry name" value="Transketolase_fam"/>
</dbReference>
<dbReference type="InterPro" id="IPR055152">
    <property type="entry name" value="Transketolase-like_C_2"/>
</dbReference>
<evidence type="ECO:0000256" key="7">
    <source>
        <dbReference type="ARBA" id="ARBA00022842"/>
    </source>
</evidence>
<keyword evidence="5 11" id="KW-0808">Transferase</keyword>
<evidence type="ECO:0000256" key="11">
    <source>
        <dbReference type="RuleBase" id="RU004996"/>
    </source>
</evidence>
<keyword evidence="11" id="KW-0106">Calcium</keyword>
<dbReference type="PROSITE" id="PS00801">
    <property type="entry name" value="TRANSKETOLASE_1"/>
    <property type="match status" value="1"/>
</dbReference>
<comment type="similarity">
    <text evidence="1 11">Belongs to the transketolase family.</text>
</comment>
<keyword evidence="6 11" id="KW-0479">Metal-binding</keyword>
<dbReference type="InterPro" id="IPR029061">
    <property type="entry name" value="THDP-binding"/>
</dbReference>
<dbReference type="InterPro" id="IPR005478">
    <property type="entry name" value="Transketolase_bac-like"/>
</dbReference>
<reference evidence="13 14" key="1">
    <citation type="submission" date="2021-03" db="EMBL/GenBank/DDBJ databases">
        <title>Genomic Encyclopedia of Type Strains, Phase IV (KMG-IV): sequencing the most valuable type-strain genomes for metagenomic binning, comparative biology and taxonomic classification.</title>
        <authorList>
            <person name="Goeker M."/>
        </authorList>
    </citation>
    <scope>NUCLEOTIDE SEQUENCE [LARGE SCALE GENOMIC DNA]</scope>
    <source>
        <strain evidence="13 14">DSM 26048</strain>
    </source>
</reference>
<comment type="cofactor">
    <cofactor evidence="11">
        <name>Mg(2+)</name>
        <dbReference type="ChEBI" id="CHEBI:18420"/>
    </cofactor>
    <cofactor evidence="11">
        <name>Ca(2+)</name>
        <dbReference type="ChEBI" id="CHEBI:29108"/>
    </cofactor>
    <cofactor evidence="11">
        <name>Mn(2+)</name>
        <dbReference type="ChEBI" id="CHEBI:29035"/>
    </cofactor>
    <cofactor evidence="11">
        <name>Co(2+)</name>
        <dbReference type="ChEBI" id="CHEBI:48828"/>
    </cofactor>
    <text evidence="11">Binds 1 Mg(2+) ion per subunit. Can also utilize other divalent metal cations, such as Ca(2+), Mn(2+) and Co(2+).</text>
</comment>
<dbReference type="InterPro" id="IPR005474">
    <property type="entry name" value="Transketolase_N"/>
</dbReference>
<dbReference type="EC" id="2.2.1.1" evidence="3 10"/>
<evidence type="ECO:0000256" key="9">
    <source>
        <dbReference type="ARBA" id="ARBA00049473"/>
    </source>
</evidence>
<accession>A0ABS4J8I1</accession>
<evidence type="ECO:0000313" key="13">
    <source>
        <dbReference type="EMBL" id="MBP1995054.1"/>
    </source>
</evidence>
<gene>
    <name evidence="13" type="ORF">J2Z66_006696</name>
</gene>
<evidence type="ECO:0000256" key="4">
    <source>
        <dbReference type="ARBA" id="ARBA00016662"/>
    </source>
</evidence>
<dbReference type="GO" id="GO:0004802">
    <property type="term" value="F:transketolase activity"/>
    <property type="evidence" value="ECO:0007669"/>
    <property type="project" value="UniProtKB-EC"/>
</dbReference>
<dbReference type="SMART" id="SM00861">
    <property type="entry name" value="Transket_pyr"/>
    <property type="match status" value="1"/>
</dbReference>
<dbReference type="InterPro" id="IPR009014">
    <property type="entry name" value="Transketo_C/PFOR_II"/>
</dbReference>
<evidence type="ECO:0000256" key="8">
    <source>
        <dbReference type="ARBA" id="ARBA00023052"/>
    </source>
</evidence>
<evidence type="ECO:0000313" key="14">
    <source>
        <dbReference type="Proteomes" id="UP001519287"/>
    </source>
</evidence>
<evidence type="ECO:0000256" key="2">
    <source>
        <dbReference type="ARBA" id="ARBA00011738"/>
    </source>
</evidence>
<dbReference type="CDD" id="cd07033">
    <property type="entry name" value="TPP_PYR_DXS_TK_like"/>
    <property type="match status" value="1"/>
</dbReference>
<dbReference type="NCBIfam" id="TIGR00232">
    <property type="entry name" value="tktlase_bact"/>
    <property type="match status" value="1"/>
</dbReference>
<evidence type="ECO:0000256" key="5">
    <source>
        <dbReference type="ARBA" id="ARBA00022679"/>
    </source>
</evidence>
<evidence type="ECO:0000259" key="12">
    <source>
        <dbReference type="SMART" id="SM00861"/>
    </source>
</evidence>
<protein>
    <recommendedName>
        <fullName evidence="4 10">Transketolase</fullName>
        <ecNumber evidence="3 10">2.2.1.1</ecNumber>
    </recommendedName>
</protein>
<dbReference type="PANTHER" id="PTHR43522">
    <property type="entry name" value="TRANSKETOLASE"/>
    <property type="match status" value="1"/>
</dbReference>
<comment type="caution">
    <text evidence="13">The sequence shown here is derived from an EMBL/GenBank/DDBJ whole genome shotgun (WGS) entry which is preliminary data.</text>
</comment>
<dbReference type="Pfam" id="PF00456">
    <property type="entry name" value="Transketolase_N"/>
    <property type="match status" value="1"/>
</dbReference>
<dbReference type="Gene3D" id="3.40.50.920">
    <property type="match status" value="1"/>
</dbReference>
<dbReference type="PROSITE" id="PS00802">
    <property type="entry name" value="TRANSKETOLASE_2"/>
    <property type="match status" value="1"/>
</dbReference>
<sequence>MIMLNLNRQLDYKAVTTIRTLAIDAVDKANSGHPGMPMGAAPMAYELWSRFLSHNPDNPHWINRDRFVLSAGHGSMLLYSLLHLFGYDLPLKELQNFRQWGSLTPGHPEHGHTPGVDATTGPLGQGIGMAVGMALAEAHLAATYNRDQFKLIDHYTYAICGDGDIMEGVTGEAASLAGHLKLGKLIVLYDSNDISLDGDLSLSFSENVQKRFEGYNWHVQLVKDGNDLEEINKALAAAQADPRPSLIEVKTTIGYGSPNKSGKAGEHGSHGVPLGKQETLLTKEFYGWPSEPQFYIPEEVQAHLGELKKQGKAKEASWNELLQAYGQAHPELAKQFDTAIHGNLPEGWDAELPLYQPEDKAIATRAASELALNAIAKTVPYLVGGSADLESSTKTGMKASGRLTGDDYGQRNIFFGVREFAMGAAANGMLLHTGVRAFVGTFFVFSDYLRPSIRLAAIMNLPVIYVFTHDSIAVGEDGPTHEPIEQLAALRCIPGITVLRPADANETSLAWKHAVQNQSGPCALVLSRQALPILPGTLELAPQGLSRGAYVLSDAMNSDGASSEPKAQIIATGSEVQLALEAQKQLEERGIPIRVISMPSWELFDKQPQSYQDAVILPDLDATLAIEMGSPQGWHQYVGRKGDVMAINRFGASAPAALVIKEYGFTVEHVVSRVEALLHRTSRI</sequence>
<comment type="subunit">
    <text evidence="2 11">Homodimer.</text>
</comment>
<dbReference type="InterPro" id="IPR049557">
    <property type="entry name" value="Transketolase_CS"/>
</dbReference>
<comment type="catalytic activity">
    <reaction evidence="9 11">
        <text>D-sedoheptulose 7-phosphate + D-glyceraldehyde 3-phosphate = aldehydo-D-ribose 5-phosphate + D-xylulose 5-phosphate</text>
        <dbReference type="Rhea" id="RHEA:10508"/>
        <dbReference type="ChEBI" id="CHEBI:57483"/>
        <dbReference type="ChEBI" id="CHEBI:57737"/>
        <dbReference type="ChEBI" id="CHEBI:58273"/>
        <dbReference type="ChEBI" id="CHEBI:59776"/>
        <dbReference type="EC" id="2.2.1.1"/>
    </reaction>
</comment>
<evidence type="ECO:0000256" key="3">
    <source>
        <dbReference type="ARBA" id="ARBA00013152"/>
    </source>
</evidence>
<evidence type="ECO:0000256" key="10">
    <source>
        <dbReference type="NCBIfam" id="TIGR00232"/>
    </source>
</evidence>
<evidence type="ECO:0000256" key="1">
    <source>
        <dbReference type="ARBA" id="ARBA00007131"/>
    </source>
</evidence>
<feature type="domain" description="Transketolase-like pyrimidine-binding" evidence="12">
    <location>
        <begin position="362"/>
        <end position="533"/>
    </location>
</feature>
<dbReference type="CDD" id="cd02012">
    <property type="entry name" value="TPP_TK"/>
    <property type="match status" value="1"/>
</dbReference>
<comment type="function">
    <text evidence="11">Catalyzes the transfer of a two-carbon ketol group from a ketose donor to an aldose acceptor, via a covalent intermediate with the cofactor thiamine pyrophosphate.</text>
</comment>
<name>A0ABS4J8I1_9BACL</name>
<dbReference type="Pfam" id="PF02779">
    <property type="entry name" value="Transket_pyr"/>
    <property type="match status" value="1"/>
</dbReference>
<dbReference type="Pfam" id="PF22613">
    <property type="entry name" value="Transketolase_C_1"/>
    <property type="match status" value="1"/>
</dbReference>
<comment type="cofactor">
    <cofactor evidence="11">
        <name>thiamine diphosphate</name>
        <dbReference type="ChEBI" id="CHEBI:58937"/>
    </cofactor>
    <text evidence="11">Binds 1 thiamine pyrophosphate per subunit.</text>
</comment>
<dbReference type="PANTHER" id="PTHR43522:SF2">
    <property type="entry name" value="TRANSKETOLASE 1-RELATED"/>
    <property type="match status" value="1"/>
</dbReference>
<dbReference type="Proteomes" id="UP001519287">
    <property type="component" value="Unassembled WGS sequence"/>
</dbReference>